<evidence type="ECO:0000256" key="1">
    <source>
        <dbReference type="SAM" id="Phobius"/>
    </source>
</evidence>
<proteinExistence type="predicted"/>
<protein>
    <submittedName>
        <fullName evidence="2">Uncharacterized protein</fullName>
    </submittedName>
</protein>
<keyword evidence="1" id="KW-0472">Membrane</keyword>
<feature type="transmembrane region" description="Helical" evidence="1">
    <location>
        <begin position="21"/>
        <end position="42"/>
    </location>
</feature>
<gene>
    <name evidence="2" type="ORF">METZ01_LOCUS358885</name>
</gene>
<feature type="transmembrane region" description="Helical" evidence="1">
    <location>
        <begin position="62"/>
        <end position="82"/>
    </location>
</feature>
<dbReference type="AlphaFoldDB" id="A0A382SAT7"/>
<feature type="non-terminal residue" evidence="2">
    <location>
        <position position="150"/>
    </location>
</feature>
<organism evidence="2">
    <name type="scientific">marine metagenome</name>
    <dbReference type="NCBI Taxonomy" id="408172"/>
    <lineage>
        <taxon>unclassified sequences</taxon>
        <taxon>metagenomes</taxon>
        <taxon>ecological metagenomes</taxon>
    </lineage>
</organism>
<evidence type="ECO:0000313" key="2">
    <source>
        <dbReference type="EMBL" id="SVD06031.1"/>
    </source>
</evidence>
<accession>A0A382SAT7</accession>
<keyword evidence="1" id="KW-0812">Transmembrane</keyword>
<sequence>MYYSFIWVRVVLPNVGTSMKMTLKFLLVLLIPMVNACSWVLVEAPPAGYERFNYVPCTRSKVVPALDAGVAAAATWVGMMLLTSDDFTQEFQEDRTITKAGGVLTFLSTGALAGFNANLGFKRTAACREAQLEVAARNREGSPALPELPA</sequence>
<dbReference type="EMBL" id="UINC01127122">
    <property type="protein sequence ID" value="SVD06031.1"/>
    <property type="molecule type" value="Genomic_DNA"/>
</dbReference>
<reference evidence="2" key="1">
    <citation type="submission" date="2018-05" db="EMBL/GenBank/DDBJ databases">
        <authorList>
            <person name="Lanie J.A."/>
            <person name="Ng W.-L."/>
            <person name="Kazmierczak K.M."/>
            <person name="Andrzejewski T.M."/>
            <person name="Davidsen T.M."/>
            <person name="Wayne K.J."/>
            <person name="Tettelin H."/>
            <person name="Glass J.I."/>
            <person name="Rusch D."/>
            <person name="Podicherti R."/>
            <person name="Tsui H.-C.T."/>
            <person name="Winkler M.E."/>
        </authorList>
    </citation>
    <scope>NUCLEOTIDE SEQUENCE</scope>
</reference>
<keyword evidence="1" id="KW-1133">Transmembrane helix</keyword>
<name>A0A382SAT7_9ZZZZ</name>